<dbReference type="InterPro" id="IPR023393">
    <property type="entry name" value="START-like_dom_sf"/>
</dbReference>
<keyword evidence="1" id="KW-1133">Transmembrane helix</keyword>
<evidence type="ECO:0000313" key="2">
    <source>
        <dbReference type="EMBL" id="PZF75443.1"/>
    </source>
</evidence>
<reference evidence="3" key="1">
    <citation type="submission" date="2018-06" db="EMBL/GenBank/DDBJ databases">
        <title>Aestuariibacter litoralis strain KCTC 52945T.</title>
        <authorList>
            <person name="Li X."/>
            <person name="Salam N."/>
            <person name="Li J.-L."/>
            <person name="Chen Y.-M."/>
            <person name="Yang Z.-W."/>
            <person name="Zhang L.-Y."/>
            <person name="Han M.-X."/>
            <person name="Xiao M."/>
            <person name="Li W.-J."/>
        </authorList>
    </citation>
    <scope>NUCLEOTIDE SEQUENCE [LARGE SCALE GENOMIC DNA]</scope>
    <source>
        <strain evidence="3">KCTC 52945</strain>
    </source>
</reference>
<sequence>MALFMCADCARNAGGSSGAQATRPCQGHWAVVLTPTMKSVIKAIVFLIMGFTVIFYGGALLLPGVARVERSIDIAAPPEKIYAIAADLRRWPEWSAWLEADPRTRFSFEGAEQGAGQVMRWTSGNPMVGSGTMTVTDALPHVRVSTRSDYAGFGTSTAAMDFAPQGQGTRVTWRFESQLPGVIDRWAGLGMDRTVGADYDAALRNLRTLAERP</sequence>
<dbReference type="Pfam" id="PF10604">
    <property type="entry name" value="Polyketide_cyc2"/>
    <property type="match status" value="1"/>
</dbReference>
<name>A0A2W2C5J5_9HYPH</name>
<dbReference type="CDD" id="cd07818">
    <property type="entry name" value="SRPBCC_1"/>
    <property type="match status" value="1"/>
</dbReference>
<keyword evidence="3" id="KW-1185">Reference proteome</keyword>
<evidence type="ECO:0000313" key="3">
    <source>
        <dbReference type="Proteomes" id="UP000248795"/>
    </source>
</evidence>
<accession>A0A2W2C5J5</accession>
<comment type="caution">
    <text evidence="2">The sequence shown here is derived from an EMBL/GenBank/DDBJ whole genome shotgun (WGS) entry which is preliminary data.</text>
</comment>
<dbReference type="InterPro" id="IPR019587">
    <property type="entry name" value="Polyketide_cyclase/dehydratase"/>
</dbReference>
<keyword evidence="1" id="KW-0472">Membrane</keyword>
<keyword evidence="1" id="KW-0812">Transmembrane</keyword>
<protein>
    <recommendedName>
        <fullName evidence="4">Polyketide cyclase</fullName>
    </recommendedName>
</protein>
<evidence type="ECO:0000256" key="1">
    <source>
        <dbReference type="SAM" id="Phobius"/>
    </source>
</evidence>
<dbReference type="EMBL" id="QKVK01000010">
    <property type="protein sequence ID" value="PZF75443.1"/>
    <property type="molecule type" value="Genomic_DNA"/>
</dbReference>
<organism evidence="2 3">
    <name type="scientific">Aestuariivirga litoralis</name>
    <dbReference type="NCBI Taxonomy" id="2650924"/>
    <lineage>
        <taxon>Bacteria</taxon>
        <taxon>Pseudomonadati</taxon>
        <taxon>Pseudomonadota</taxon>
        <taxon>Alphaproteobacteria</taxon>
        <taxon>Hyphomicrobiales</taxon>
        <taxon>Aestuariivirgaceae</taxon>
        <taxon>Aestuariivirga</taxon>
    </lineage>
</organism>
<feature type="transmembrane region" description="Helical" evidence="1">
    <location>
        <begin position="40"/>
        <end position="62"/>
    </location>
</feature>
<dbReference type="SUPFAM" id="SSF55961">
    <property type="entry name" value="Bet v1-like"/>
    <property type="match status" value="1"/>
</dbReference>
<dbReference type="Proteomes" id="UP000248795">
    <property type="component" value="Unassembled WGS sequence"/>
</dbReference>
<proteinExistence type="predicted"/>
<gene>
    <name evidence="2" type="ORF">DK847_18165</name>
</gene>
<evidence type="ECO:0008006" key="4">
    <source>
        <dbReference type="Google" id="ProtNLM"/>
    </source>
</evidence>
<dbReference type="AlphaFoldDB" id="A0A2W2C5J5"/>
<dbReference type="Gene3D" id="3.30.530.20">
    <property type="match status" value="1"/>
</dbReference>